<dbReference type="Proteomes" id="UP000552038">
    <property type="component" value="Unassembled WGS sequence"/>
</dbReference>
<evidence type="ECO:0000313" key="3">
    <source>
        <dbReference type="Proteomes" id="UP000552038"/>
    </source>
</evidence>
<organism evidence="2 3">
    <name type="scientific">Paenibacillus alvei</name>
    <name type="common">Bacillus alvei</name>
    <dbReference type="NCBI Taxonomy" id="44250"/>
    <lineage>
        <taxon>Bacteria</taxon>
        <taxon>Bacillati</taxon>
        <taxon>Bacillota</taxon>
        <taxon>Bacilli</taxon>
        <taxon>Bacillales</taxon>
        <taxon>Paenibacillaceae</taxon>
        <taxon>Paenibacillus</taxon>
    </lineage>
</organism>
<feature type="region of interest" description="Disordered" evidence="1">
    <location>
        <begin position="1"/>
        <end position="26"/>
    </location>
</feature>
<dbReference type="AlphaFoldDB" id="A0AAP7DGZ9"/>
<proteinExistence type="predicted"/>
<comment type="caution">
    <text evidence="2">The sequence shown here is derived from an EMBL/GenBank/DDBJ whole genome shotgun (WGS) entry which is preliminary data.</text>
</comment>
<sequence length="491" mass="55458">MAFEKELPEWKEKGVKPPQSKLDEGWKVQDKPPAAWLNWQMNKTYEALKEVHEKAAEKTEVASAIEDTKKYTDQKVAGIDLSKITAESIGAAKKVDLDTLKKEAVSRKSDIYNDFNLYTEPGIYNISQIGNTANKPNTFRGTQLDWGVLTVESTPQGYIIQTYTTVITNVTVRRTRTESQWSDWRTLLTEYTFQDPVYVAPSTDLNSVTIPGDYMNPANAEVATMANTPTPEAFSLSVYRHAGIHQVFRVFSPHSNRVWKRNFYNGVGWSEWLRVLDENDYNELKQSGVDAKNRIAGAINAKGVPASANDDFSTLAAKIGQIKTELTLVDSQVSWSVTHSPKMYRDDKVVVYDHPVTTIQNMKNVFILNGSIWLDYEPTYYDNYIGGEAIAYLEDSNGVTCNLINIGSGREWHYTYASNIFILNGRNGYKTTTSYYQGDKDARHESSSFKVPDGFDVSRPCFLKVKWTYYALPDTYEATIKCDVNGTISSC</sequence>
<dbReference type="CDD" id="cd19958">
    <property type="entry name" value="pyocin_knob"/>
    <property type="match status" value="2"/>
</dbReference>
<name>A0AAP7DGZ9_PAEAL</name>
<accession>A0AAP7DGZ9</accession>
<dbReference type="RefSeq" id="WP_171414594.1">
    <property type="nucleotide sequence ID" value="NZ_JABFOR010000002.1"/>
</dbReference>
<reference evidence="2 3" key="1">
    <citation type="submission" date="2020-05" db="EMBL/GenBank/DDBJ databases">
        <title>Whole genome sequencing and identification of novel metabolites from Paenibacillus alvei strain JR949.</title>
        <authorList>
            <person name="Rajendhran J."/>
            <person name="Sree Pranav P."/>
            <person name="Mahalakshmi B."/>
            <person name="Karthikeyan R."/>
        </authorList>
    </citation>
    <scope>NUCLEOTIDE SEQUENCE [LARGE SCALE GENOMIC DNA]</scope>
    <source>
        <strain evidence="2 3">JR949</strain>
    </source>
</reference>
<gene>
    <name evidence="2" type="ORF">HMI46_02050</name>
</gene>
<evidence type="ECO:0000313" key="2">
    <source>
        <dbReference type="EMBL" id="NOJ69340.1"/>
    </source>
</evidence>
<dbReference type="EMBL" id="JABFOR010000002">
    <property type="protein sequence ID" value="NOJ69340.1"/>
    <property type="molecule type" value="Genomic_DNA"/>
</dbReference>
<protein>
    <submittedName>
        <fullName evidence="2">Uncharacterized protein</fullName>
    </submittedName>
</protein>
<evidence type="ECO:0000256" key="1">
    <source>
        <dbReference type="SAM" id="MobiDB-lite"/>
    </source>
</evidence>